<evidence type="ECO:0000313" key="13">
    <source>
        <dbReference type="Proteomes" id="UP000017090"/>
    </source>
</evidence>
<dbReference type="InterPro" id="IPR049734">
    <property type="entry name" value="NudC-like_C"/>
</dbReference>
<evidence type="ECO:0000256" key="1">
    <source>
        <dbReference type="ARBA" id="ARBA00001946"/>
    </source>
</evidence>
<dbReference type="InterPro" id="IPR015797">
    <property type="entry name" value="NUDIX_hydrolase-like_dom_sf"/>
</dbReference>
<dbReference type="AlphaFoldDB" id="U7UNY2"/>
<dbReference type="GO" id="GO:0046872">
    <property type="term" value="F:metal ion binding"/>
    <property type="evidence" value="ECO:0007669"/>
    <property type="project" value="UniProtKB-KW"/>
</dbReference>
<keyword evidence="13" id="KW-1185">Reference proteome</keyword>
<dbReference type="PROSITE" id="PS51462">
    <property type="entry name" value="NUDIX"/>
    <property type="match status" value="1"/>
</dbReference>
<evidence type="ECO:0000256" key="2">
    <source>
        <dbReference type="ARBA" id="ARBA00001947"/>
    </source>
</evidence>
<dbReference type="Pfam" id="PF00293">
    <property type="entry name" value="NUDIX"/>
    <property type="match status" value="1"/>
</dbReference>
<dbReference type="STRING" id="1111454.HMPREF1250_0051"/>
<reference evidence="12 13" key="1">
    <citation type="submission" date="2013-09" db="EMBL/GenBank/DDBJ databases">
        <authorList>
            <person name="Durkin A.S."/>
            <person name="Haft D.R."/>
            <person name="McCorrison J."/>
            <person name="Torralba M."/>
            <person name="Gillis M."/>
            <person name="Haft D.H."/>
            <person name="Methe B."/>
            <person name="Sutton G."/>
            <person name="Nelson K.E."/>
        </authorList>
    </citation>
    <scope>NUCLEOTIDE SEQUENCE [LARGE SCALE GENOMIC DNA]</scope>
    <source>
        <strain evidence="12 13">BV3C16-1</strain>
    </source>
</reference>
<dbReference type="EMBL" id="AWXA01000018">
    <property type="protein sequence ID" value="ERT60619.1"/>
    <property type="molecule type" value="Genomic_DNA"/>
</dbReference>
<evidence type="ECO:0000256" key="8">
    <source>
        <dbReference type="ARBA" id="ARBA00023027"/>
    </source>
</evidence>
<dbReference type="Gene3D" id="3.90.79.20">
    <property type="match status" value="1"/>
</dbReference>
<evidence type="ECO:0000313" key="12">
    <source>
        <dbReference type="EMBL" id="ERT60619.1"/>
    </source>
</evidence>
<evidence type="ECO:0000256" key="10">
    <source>
        <dbReference type="RuleBase" id="RU003476"/>
    </source>
</evidence>
<gene>
    <name evidence="12" type="ORF">HMPREF1250_0051</name>
</gene>
<evidence type="ECO:0000256" key="9">
    <source>
        <dbReference type="ARBA" id="ARBA00023679"/>
    </source>
</evidence>
<comment type="caution">
    <text evidence="12">The sequence shown here is derived from an EMBL/GenBank/DDBJ whole genome shotgun (WGS) entry which is preliminary data.</text>
</comment>
<comment type="catalytic activity">
    <reaction evidence="9">
        <text>a 5'-end NAD(+)-phospho-ribonucleoside in mRNA + H2O = a 5'-end phospho-adenosine-phospho-ribonucleoside in mRNA + beta-nicotinamide D-ribonucleotide + 2 H(+)</text>
        <dbReference type="Rhea" id="RHEA:60876"/>
        <dbReference type="Rhea" id="RHEA-COMP:15698"/>
        <dbReference type="Rhea" id="RHEA-COMP:15719"/>
        <dbReference type="ChEBI" id="CHEBI:14649"/>
        <dbReference type="ChEBI" id="CHEBI:15377"/>
        <dbReference type="ChEBI" id="CHEBI:15378"/>
        <dbReference type="ChEBI" id="CHEBI:144029"/>
        <dbReference type="ChEBI" id="CHEBI:144051"/>
    </reaction>
    <physiologicalReaction direction="left-to-right" evidence="9">
        <dbReference type="Rhea" id="RHEA:60877"/>
    </physiologicalReaction>
</comment>
<protein>
    <recommendedName>
        <fullName evidence="4">NAD(+) diphosphatase</fullName>
        <ecNumber evidence="4">3.6.1.22</ecNumber>
    </recommendedName>
</protein>
<dbReference type="InterPro" id="IPR020084">
    <property type="entry name" value="NUDIX_hydrolase_CS"/>
</dbReference>
<keyword evidence="7" id="KW-0460">Magnesium</keyword>
<evidence type="ECO:0000256" key="5">
    <source>
        <dbReference type="ARBA" id="ARBA00022723"/>
    </source>
</evidence>
<dbReference type="EC" id="3.6.1.22" evidence="4"/>
<dbReference type="GO" id="GO:0035529">
    <property type="term" value="F:NADH pyrophosphatase activity"/>
    <property type="evidence" value="ECO:0007669"/>
    <property type="project" value="TreeGrafter"/>
</dbReference>
<dbReference type="SUPFAM" id="SSF55811">
    <property type="entry name" value="Nudix"/>
    <property type="match status" value="1"/>
</dbReference>
<dbReference type="InterPro" id="IPR015376">
    <property type="entry name" value="Znr_NADH_PPase"/>
</dbReference>
<evidence type="ECO:0000256" key="7">
    <source>
        <dbReference type="ARBA" id="ARBA00022842"/>
    </source>
</evidence>
<organism evidence="12 13">
    <name type="scientific">Megasphaera vaginalis</name>
    <name type="common">ex Srinivasan et al. 2021</name>
    <dbReference type="NCBI Taxonomy" id="1111454"/>
    <lineage>
        <taxon>Bacteria</taxon>
        <taxon>Bacillati</taxon>
        <taxon>Bacillota</taxon>
        <taxon>Negativicutes</taxon>
        <taxon>Veillonellales</taxon>
        <taxon>Veillonellaceae</taxon>
        <taxon>Megasphaera</taxon>
    </lineage>
</organism>
<dbReference type="RefSeq" id="WP_023053299.1">
    <property type="nucleotide sequence ID" value="NZ_AWXA01000018.1"/>
</dbReference>
<dbReference type="Gene3D" id="3.90.79.10">
    <property type="entry name" value="Nucleoside Triphosphate Pyrophosphohydrolase"/>
    <property type="match status" value="1"/>
</dbReference>
<dbReference type="PANTHER" id="PTHR42904">
    <property type="entry name" value="NUDIX HYDROLASE, NUDC SUBFAMILY"/>
    <property type="match status" value="1"/>
</dbReference>
<dbReference type="GO" id="GO:0005829">
    <property type="term" value="C:cytosol"/>
    <property type="evidence" value="ECO:0007669"/>
    <property type="project" value="TreeGrafter"/>
</dbReference>
<dbReference type="PANTHER" id="PTHR42904:SF6">
    <property type="entry name" value="NAD-CAPPED RNA HYDROLASE NUDT12"/>
    <property type="match status" value="1"/>
</dbReference>
<proteinExistence type="inferred from homology"/>
<dbReference type="Pfam" id="PF09297">
    <property type="entry name" value="Zn_ribbon_NUD"/>
    <property type="match status" value="1"/>
</dbReference>
<dbReference type="PRINTS" id="PR00502">
    <property type="entry name" value="NUDIXFAMILY"/>
</dbReference>
<dbReference type="PATRIC" id="fig|1111454.3.peg.799"/>
<evidence type="ECO:0000256" key="6">
    <source>
        <dbReference type="ARBA" id="ARBA00022801"/>
    </source>
</evidence>
<feature type="domain" description="Nudix hydrolase" evidence="11">
    <location>
        <begin position="145"/>
        <end position="234"/>
    </location>
</feature>
<comment type="similarity">
    <text evidence="3">Belongs to the Nudix hydrolase family. NudC subfamily.</text>
</comment>
<accession>U7UNY2</accession>
<evidence type="ECO:0000259" key="11">
    <source>
        <dbReference type="PROSITE" id="PS51462"/>
    </source>
</evidence>
<dbReference type="CDD" id="cd03429">
    <property type="entry name" value="NUDIX_NADH_pyrophosphatase_Nudt13"/>
    <property type="match status" value="1"/>
</dbReference>
<dbReference type="Proteomes" id="UP000017090">
    <property type="component" value="Unassembled WGS sequence"/>
</dbReference>
<sequence length="234" mass="26947">MLQDISPHRFYNQYRPVPLQKDGFILSYRERQVLVKKDGDSIVLPRFADYAVSLPQPLQWAFRIDTWQFFLSPAALPEKVEFTYLPIMEMRHLEPRSLAFAAVSGLSLHNWYENHRYCGQCGAPMKHSDTERMVHCDTCHTLIYPRICPAVIVAVRNGDSLLVSKYAGRSGNKRWALLAGFAEIGETIEETVHREVMEEVGLRVKNLTFYKSQPWGFSDSLLFGFFAISTVLLR</sequence>
<comment type="cofactor">
    <cofactor evidence="2">
        <name>Zn(2+)</name>
        <dbReference type="ChEBI" id="CHEBI:29105"/>
    </cofactor>
</comment>
<keyword evidence="6 10" id="KW-0378">Hydrolase</keyword>
<name>U7UNY2_9FIRM</name>
<keyword evidence="8" id="KW-0520">NAD</keyword>
<dbReference type="InterPro" id="IPR000086">
    <property type="entry name" value="NUDIX_hydrolase_dom"/>
</dbReference>
<dbReference type="InterPro" id="IPR050241">
    <property type="entry name" value="NAD-cap_RNA_hydrolase_NudC"/>
</dbReference>
<comment type="cofactor">
    <cofactor evidence="1">
        <name>Mg(2+)</name>
        <dbReference type="ChEBI" id="CHEBI:18420"/>
    </cofactor>
</comment>
<evidence type="ECO:0000256" key="3">
    <source>
        <dbReference type="ARBA" id="ARBA00009595"/>
    </source>
</evidence>
<dbReference type="InterPro" id="IPR020476">
    <property type="entry name" value="Nudix_hydrolase"/>
</dbReference>
<dbReference type="PROSITE" id="PS00893">
    <property type="entry name" value="NUDIX_BOX"/>
    <property type="match status" value="1"/>
</dbReference>
<dbReference type="GO" id="GO:0019677">
    <property type="term" value="P:NAD+ catabolic process"/>
    <property type="evidence" value="ECO:0007669"/>
    <property type="project" value="TreeGrafter"/>
</dbReference>
<evidence type="ECO:0000256" key="4">
    <source>
        <dbReference type="ARBA" id="ARBA00012381"/>
    </source>
</evidence>
<dbReference type="NCBIfam" id="NF001299">
    <property type="entry name" value="PRK00241.1"/>
    <property type="match status" value="1"/>
</dbReference>
<dbReference type="GO" id="GO:0006742">
    <property type="term" value="P:NADP+ catabolic process"/>
    <property type="evidence" value="ECO:0007669"/>
    <property type="project" value="TreeGrafter"/>
</dbReference>
<keyword evidence="5" id="KW-0479">Metal-binding</keyword>
<dbReference type="eggNOG" id="COG2816">
    <property type="taxonomic scope" value="Bacteria"/>
</dbReference>